<keyword evidence="1" id="KW-0853">WD repeat</keyword>
<accession>A0A5K3EKP6</accession>
<evidence type="ECO:0000256" key="1">
    <source>
        <dbReference type="ARBA" id="ARBA00022574"/>
    </source>
</evidence>
<feature type="compositionally biased region" description="Acidic residues" evidence="3">
    <location>
        <begin position="891"/>
        <end position="901"/>
    </location>
</feature>
<evidence type="ECO:0000259" key="4">
    <source>
        <dbReference type="Pfam" id="PF08366"/>
    </source>
</evidence>
<dbReference type="InterPro" id="IPR013577">
    <property type="entry name" value="LLGL2"/>
</dbReference>
<feature type="compositionally biased region" description="Basic and acidic residues" evidence="3">
    <location>
        <begin position="258"/>
        <end position="280"/>
    </location>
</feature>
<dbReference type="PRINTS" id="PR00962">
    <property type="entry name" value="LETHAL2GIANT"/>
</dbReference>
<feature type="domain" description="Lethal giant larvae homologue 2" evidence="4">
    <location>
        <begin position="414"/>
        <end position="545"/>
    </location>
</feature>
<sequence>MSQKLLTPLKKLPQQIQNLSIFQKLQDLTSGKPTGTLSSFFVSSYGVMDQPVGLAYDRYLCLLAVAYSRGYLEIYGMPGLSFPVDCIVKDVKFIEFLRNEGRLLLATSSNLVILELNARSGHWEKKHSVALPFVSEEEITAVAIGKDVVYVGSSAGVLRQVAVDAGNMAIGDDDLTSLSPPVILNKIPEDKRELLRLNSAIVSIELYPDGKELLLGYAGGTAIVVQPQTLPVAPQTTAVDENCKEPVVSDEKPEDAESVEKPASKESKEPLGLEAKKPEENLPVTTEASAPKKSRTSERSTSANLQSLRTQATKKFRTLSKTIKDKIEHTAEERPVSVPIPAPPSPRVVRLLPHTQALCCATWRITPSALLTTETSQLEVLIAYDDGAYLTWTIPKSELEVEEPVIAAHQDVASIPYGPLPCAPIQRIVARPSVSDSVITAFVGGLPRAQHAEKHTLTVLGGGDEHVCFQFGSAIRDFVVLPSHPSQPECKVGKNAEHDEPRNEAVHEQHECESSEQRNATEVGYLLVLTECELVAIDLTQPSWPVIPSPYLKHLDCSEITALAHISVPSKLMASIKASCSPSGFEQWPVIGGRQNGFCSGVVQHPEFNDILAIAHANSDVSLWHIVRGNCFHCLGRIHTLSMFEVGETGCHIERKAEEEAWPPFRRVGDCVGDAAADPRCAVRTLSLQLVDDELVLLAGGTAGNFTLWSTACQGSVEADVPKISVDLLDGVVEKFIWEGSESFRPLEGVLKPCSSSCPVFGLCCLVQFNPPSSITAVTYEPRWQALAVGSLHGFALIDLKSNAVVYKQLTHDLLPVCSEPLQPSGVRGAASKIVASGRQLKETLRESFRKIRKIRSQHSTAAVSPPSREDACADKPTTAPSTETVPSKDDVEEAAAEAADEAQAAVAEAPAEEAKPKDEEVDAASEAKTVAIEEPAQPCPCRLRPSDTAFGVSALSMADTYVIPGLPAVSKENRQAFPAPRTATLFVGTQSGAVIAHTLAWPVDNGPIEVKAVKEVHFQHAAPIVGFCVLDAKLRSPLVCNEKKRCVPEVIPEPPAPIQPEAEDPQPGEPATPENGDEATQKPDEQQSQEQKPTASGGDSEGKAVEGGAKVEASKATVDCHELLVCTEGQVRIMMLPSLKTKHKYRFWEKTATGGGGHGGFKPSAIIQRRKSEQPASSAANVVEATPPTETKEAEGSATKAPVATPESDSRSDQLEQTDGCAEKEEKPAGDASAERETAPPSICLHRVAAFGLQKFPGCEDWYAVVALRDGRLNILTVPGLRRILKALCCEHPECCSNLTSQQAYSSPCVSSCANLVFWPVVSRLVVANEISFSPPCRLASPVCVHGLRGTGEESYCVCLPAWARPSSAVATATGQKACLNAEPDVAEVTADGTPVAVVSDCEASVDAEKAGVKTTISSLDSTDIETAKEVNEFIKDITKGIVTDGGTVTVKTTESSLEKHTVIAGGNVVTTVHETECVDGEVVKDDIVQVKSDVDENAEDEQKTSCAVTA</sequence>
<dbReference type="InterPro" id="IPR000664">
    <property type="entry name" value="Lethal2_giant"/>
</dbReference>
<dbReference type="WBParaSite" id="MCU_000928-RC">
    <property type="protein sequence ID" value="MCU_000928-RC"/>
    <property type="gene ID" value="MCU_000928"/>
</dbReference>
<keyword evidence="2" id="KW-0677">Repeat</keyword>
<dbReference type="GO" id="GO:0006893">
    <property type="term" value="P:Golgi to plasma membrane transport"/>
    <property type="evidence" value="ECO:0007669"/>
    <property type="project" value="TreeGrafter"/>
</dbReference>
<evidence type="ECO:0000256" key="3">
    <source>
        <dbReference type="SAM" id="MobiDB-lite"/>
    </source>
</evidence>
<feature type="compositionally biased region" description="Polar residues" evidence="3">
    <location>
        <begin position="299"/>
        <end position="309"/>
    </location>
</feature>
<dbReference type="GO" id="GO:0005886">
    <property type="term" value="C:plasma membrane"/>
    <property type="evidence" value="ECO:0007669"/>
    <property type="project" value="TreeGrafter"/>
</dbReference>
<protein>
    <submittedName>
        <fullName evidence="5">LLGL domain-containing protein</fullName>
    </submittedName>
</protein>
<dbReference type="GO" id="GO:0006887">
    <property type="term" value="P:exocytosis"/>
    <property type="evidence" value="ECO:0007669"/>
    <property type="project" value="TreeGrafter"/>
</dbReference>
<organism evidence="5">
    <name type="scientific">Mesocestoides corti</name>
    <name type="common">Flatworm</name>
    <dbReference type="NCBI Taxonomy" id="53468"/>
    <lineage>
        <taxon>Eukaryota</taxon>
        <taxon>Metazoa</taxon>
        <taxon>Spiralia</taxon>
        <taxon>Lophotrochozoa</taxon>
        <taxon>Platyhelminthes</taxon>
        <taxon>Cestoda</taxon>
        <taxon>Eucestoda</taxon>
        <taxon>Cyclophyllidea</taxon>
        <taxon>Mesocestoididae</taxon>
        <taxon>Mesocestoides</taxon>
    </lineage>
</organism>
<dbReference type="GO" id="GO:0005737">
    <property type="term" value="C:cytoplasm"/>
    <property type="evidence" value="ECO:0007669"/>
    <property type="project" value="TreeGrafter"/>
</dbReference>
<dbReference type="GO" id="GO:0045159">
    <property type="term" value="F:myosin II binding"/>
    <property type="evidence" value="ECO:0007669"/>
    <property type="project" value="TreeGrafter"/>
</dbReference>
<dbReference type="GO" id="GO:0019905">
    <property type="term" value="F:syntaxin binding"/>
    <property type="evidence" value="ECO:0007669"/>
    <property type="project" value="TreeGrafter"/>
</dbReference>
<dbReference type="PANTHER" id="PTHR10241">
    <property type="entry name" value="LETHAL 2 GIANT LARVAE PROTEIN"/>
    <property type="match status" value="1"/>
</dbReference>
<proteinExistence type="predicted"/>
<feature type="region of interest" description="Disordered" evidence="3">
    <location>
        <begin position="1051"/>
        <end position="1114"/>
    </location>
</feature>
<reference evidence="5" key="1">
    <citation type="submission" date="2019-11" db="UniProtKB">
        <authorList>
            <consortium name="WormBaseParasite"/>
        </authorList>
    </citation>
    <scope>IDENTIFICATION</scope>
</reference>
<name>A0A5K3EKP6_MESCO</name>
<dbReference type="SUPFAM" id="SSF50978">
    <property type="entry name" value="WD40 repeat-like"/>
    <property type="match status" value="1"/>
</dbReference>
<evidence type="ECO:0000313" key="5">
    <source>
        <dbReference type="WBParaSite" id="MCU_000928-RC"/>
    </source>
</evidence>
<feature type="region of interest" description="Disordered" evidence="3">
    <location>
        <begin position="856"/>
        <end position="933"/>
    </location>
</feature>
<dbReference type="GO" id="GO:0005096">
    <property type="term" value="F:GTPase activator activity"/>
    <property type="evidence" value="ECO:0007669"/>
    <property type="project" value="TreeGrafter"/>
</dbReference>
<dbReference type="InterPro" id="IPR036322">
    <property type="entry name" value="WD40_repeat_dom_sf"/>
</dbReference>
<feature type="compositionally biased region" description="Basic and acidic residues" evidence="3">
    <location>
        <begin position="1222"/>
        <end position="1239"/>
    </location>
</feature>
<feature type="compositionally biased region" description="Basic and acidic residues" evidence="3">
    <location>
        <begin position="241"/>
        <end position="251"/>
    </location>
</feature>
<feature type="region of interest" description="Disordered" evidence="3">
    <location>
        <begin position="236"/>
        <end position="309"/>
    </location>
</feature>
<dbReference type="PANTHER" id="PTHR10241:SF29">
    <property type="entry name" value="LETHAL(2) GIANT LARVAE PROTEIN"/>
    <property type="match status" value="1"/>
</dbReference>
<evidence type="ECO:0000256" key="2">
    <source>
        <dbReference type="ARBA" id="ARBA00022737"/>
    </source>
</evidence>
<dbReference type="Pfam" id="PF08366">
    <property type="entry name" value="LLGL"/>
    <property type="match status" value="1"/>
</dbReference>
<feature type="region of interest" description="Disordered" evidence="3">
    <location>
        <begin position="1170"/>
        <end position="1239"/>
    </location>
</feature>